<dbReference type="EMBL" id="JANEYG010000013">
    <property type="protein sequence ID" value="KAJ8920656.1"/>
    <property type="molecule type" value="Genomic_DNA"/>
</dbReference>
<evidence type="ECO:0000256" key="2">
    <source>
        <dbReference type="ARBA" id="ARBA00007570"/>
    </source>
</evidence>
<evidence type="ECO:0000256" key="3">
    <source>
        <dbReference type="ARBA" id="ARBA00013934"/>
    </source>
</evidence>
<evidence type="ECO:0000313" key="11">
    <source>
        <dbReference type="EMBL" id="KAJ8920656.1"/>
    </source>
</evidence>
<evidence type="ECO:0000256" key="5">
    <source>
        <dbReference type="ARBA" id="ARBA00022792"/>
    </source>
</evidence>
<comment type="caution">
    <text evidence="11">The sequence shown here is derived from an EMBL/GenBank/DDBJ whole genome shotgun (WGS) entry which is preliminary data.</text>
</comment>
<dbReference type="AlphaFoldDB" id="A0AAV8W200"/>
<keyword evidence="12" id="KW-1185">Reference proteome</keyword>
<evidence type="ECO:0000256" key="9">
    <source>
        <dbReference type="ARBA" id="ARBA00045905"/>
    </source>
</evidence>
<dbReference type="PANTHER" id="PTHR13141:SF4">
    <property type="entry name" value="TRANSMEMBRANE PROTEIN 242"/>
    <property type="match status" value="1"/>
</dbReference>
<dbReference type="PANTHER" id="PTHR13141">
    <property type="entry name" value="TRANSMEMBRANE PROTEIN 242"/>
    <property type="match status" value="1"/>
</dbReference>
<feature type="transmembrane region" description="Helical" evidence="10">
    <location>
        <begin position="82"/>
        <end position="102"/>
    </location>
</feature>
<dbReference type="InterPro" id="IPR009792">
    <property type="entry name" value="TMEM242"/>
</dbReference>
<accession>A0AAV8W200</accession>
<evidence type="ECO:0000256" key="7">
    <source>
        <dbReference type="ARBA" id="ARBA00023128"/>
    </source>
</evidence>
<evidence type="ECO:0000256" key="1">
    <source>
        <dbReference type="ARBA" id="ARBA00004448"/>
    </source>
</evidence>
<evidence type="ECO:0000256" key="10">
    <source>
        <dbReference type="SAM" id="Phobius"/>
    </source>
</evidence>
<evidence type="ECO:0000256" key="6">
    <source>
        <dbReference type="ARBA" id="ARBA00022989"/>
    </source>
</evidence>
<proteinExistence type="inferred from homology"/>
<keyword evidence="4 10" id="KW-0812">Transmembrane</keyword>
<feature type="transmembrane region" description="Helical" evidence="10">
    <location>
        <begin position="30"/>
        <end position="53"/>
    </location>
</feature>
<comment type="subcellular location">
    <subcellularLocation>
        <location evidence="1">Mitochondrion inner membrane</location>
        <topology evidence="1">Multi-pass membrane protein</topology>
    </subcellularLocation>
</comment>
<comment type="function">
    <text evidence="9">Scaffold protein that participates in the c-ring assembly of mitochondrial ATP synthase (F(1)F(0) ATP synthase or complex V) by facilitating the membrane insertion and oligomer formation of the subunit c/ATP5MC3. Participates in the incorporation of the c-ring into vestigial complexes. Additionally influences the incorporation of subunits MT-ATP6, MT-ATP8, ATP5MJ, and ATP5MK in the ATP synthase.</text>
</comment>
<organism evidence="11 12">
    <name type="scientific">Exocentrus adspersus</name>
    <dbReference type="NCBI Taxonomy" id="1586481"/>
    <lineage>
        <taxon>Eukaryota</taxon>
        <taxon>Metazoa</taxon>
        <taxon>Ecdysozoa</taxon>
        <taxon>Arthropoda</taxon>
        <taxon>Hexapoda</taxon>
        <taxon>Insecta</taxon>
        <taxon>Pterygota</taxon>
        <taxon>Neoptera</taxon>
        <taxon>Endopterygota</taxon>
        <taxon>Coleoptera</taxon>
        <taxon>Polyphaga</taxon>
        <taxon>Cucujiformia</taxon>
        <taxon>Chrysomeloidea</taxon>
        <taxon>Cerambycidae</taxon>
        <taxon>Lamiinae</taxon>
        <taxon>Acanthocinini</taxon>
        <taxon>Exocentrus</taxon>
    </lineage>
</organism>
<keyword evidence="8 10" id="KW-0472">Membrane</keyword>
<gene>
    <name evidence="11" type="ORF">NQ315_004795</name>
</gene>
<name>A0AAV8W200_9CUCU</name>
<protein>
    <recommendedName>
        <fullName evidence="3">Transmembrane protein 242</fullName>
    </recommendedName>
</protein>
<comment type="similarity">
    <text evidence="2">Belongs to the TMEM242 family.</text>
</comment>
<evidence type="ECO:0000313" key="12">
    <source>
        <dbReference type="Proteomes" id="UP001159042"/>
    </source>
</evidence>
<dbReference type="Proteomes" id="UP001159042">
    <property type="component" value="Unassembled WGS sequence"/>
</dbReference>
<keyword evidence="5" id="KW-0999">Mitochondrion inner membrane</keyword>
<evidence type="ECO:0000256" key="4">
    <source>
        <dbReference type="ARBA" id="ARBA00022692"/>
    </source>
</evidence>
<dbReference type="GO" id="GO:0005743">
    <property type="term" value="C:mitochondrial inner membrane"/>
    <property type="evidence" value="ECO:0007669"/>
    <property type="project" value="UniProtKB-SubCell"/>
</dbReference>
<keyword evidence="6 10" id="KW-1133">Transmembrane helix</keyword>
<dbReference type="Pfam" id="PF07096">
    <property type="entry name" value="DUF1358"/>
    <property type="match status" value="1"/>
</dbReference>
<reference evidence="11 12" key="1">
    <citation type="journal article" date="2023" name="Insect Mol. Biol.">
        <title>Genome sequencing provides insights into the evolution of gene families encoding plant cell wall-degrading enzymes in longhorned beetles.</title>
        <authorList>
            <person name="Shin N.R."/>
            <person name="Okamura Y."/>
            <person name="Kirsch R."/>
            <person name="Pauchet Y."/>
        </authorList>
    </citation>
    <scope>NUCLEOTIDE SEQUENCE [LARGE SCALE GENOMIC DNA]</scope>
    <source>
        <strain evidence="11">EAD_L_NR</strain>
    </source>
</reference>
<sequence length="155" mass="17149">MEEVVSPKNNEPFSNNKEKSRYSKEFKVKAGIFLTGVSGIAAAIGFGTTLMSARKHDPKYFGKGMIASKELPETGASLALRALGWGTLYAFTGCGILFYCIWKLSGAKNMEEFRYKAGSICPTIPKNNPPQGRTDFKGLNDLLEYLQHQKSVKDR</sequence>
<evidence type="ECO:0000256" key="8">
    <source>
        <dbReference type="ARBA" id="ARBA00023136"/>
    </source>
</evidence>
<keyword evidence="7" id="KW-0496">Mitochondrion</keyword>